<dbReference type="InterPro" id="IPR000026">
    <property type="entry name" value="N1-like"/>
</dbReference>
<accession>A0A2P7RDJ3</accession>
<reference evidence="3 4" key="1">
    <citation type="submission" date="2018-03" db="EMBL/GenBank/DDBJ databases">
        <title>The draft genome of Zobellella taiwanensis JCM 13381.</title>
        <authorList>
            <person name="Liu L."/>
            <person name="Li L."/>
            <person name="Wang T."/>
            <person name="Zhang X."/>
            <person name="Liang L."/>
        </authorList>
    </citation>
    <scope>NUCLEOTIDE SEQUENCE [LARGE SCALE GENOMIC DNA]</scope>
    <source>
        <strain evidence="3 4">JCM 13381</strain>
    </source>
</reference>
<keyword evidence="4" id="KW-1185">Reference proteome</keyword>
<keyword evidence="1" id="KW-0540">Nuclease</keyword>
<evidence type="ECO:0000313" key="3">
    <source>
        <dbReference type="EMBL" id="PSJ48281.1"/>
    </source>
</evidence>
<dbReference type="Gene3D" id="3.10.450.30">
    <property type="entry name" value="Microbial ribonucleases"/>
    <property type="match status" value="1"/>
</dbReference>
<dbReference type="InterPro" id="IPR016191">
    <property type="entry name" value="Ribonuclease/ribotoxin"/>
</dbReference>
<dbReference type="GO" id="GO:0004521">
    <property type="term" value="F:RNA endonuclease activity"/>
    <property type="evidence" value="ECO:0007669"/>
    <property type="project" value="InterPro"/>
</dbReference>
<dbReference type="Pfam" id="PF00545">
    <property type="entry name" value="Ribonuclease"/>
    <property type="match status" value="1"/>
</dbReference>
<dbReference type="GO" id="GO:0003723">
    <property type="term" value="F:RNA binding"/>
    <property type="evidence" value="ECO:0007669"/>
    <property type="project" value="InterPro"/>
</dbReference>
<dbReference type="SUPFAM" id="SSF53933">
    <property type="entry name" value="Microbial ribonucleases"/>
    <property type="match status" value="1"/>
</dbReference>
<dbReference type="Proteomes" id="UP000242181">
    <property type="component" value="Unassembled WGS sequence"/>
</dbReference>
<organism evidence="3 4">
    <name type="scientific">Zobellella taiwanensis</name>
    <dbReference type="NCBI Taxonomy" id="347535"/>
    <lineage>
        <taxon>Bacteria</taxon>
        <taxon>Pseudomonadati</taxon>
        <taxon>Pseudomonadota</taxon>
        <taxon>Gammaproteobacteria</taxon>
        <taxon>Aeromonadales</taxon>
        <taxon>Aeromonadaceae</taxon>
        <taxon>Zobellella</taxon>
    </lineage>
</organism>
<dbReference type="GO" id="GO:0016787">
    <property type="term" value="F:hydrolase activity"/>
    <property type="evidence" value="ECO:0007669"/>
    <property type="project" value="UniProtKB-KW"/>
</dbReference>
<evidence type="ECO:0000313" key="4">
    <source>
        <dbReference type="Proteomes" id="UP000242181"/>
    </source>
</evidence>
<dbReference type="OrthoDB" id="5326845at2"/>
<gene>
    <name evidence="3" type="ORF">C7I36_00185</name>
</gene>
<dbReference type="RefSeq" id="WP_106451735.1">
    <property type="nucleotide sequence ID" value="NZ_PXYH01000001.1"/>
</dbReference>
<comment type="caution">
    <text evidence="3">The sequence shown here is derived from an EMBL/GenBank/DDBJ whole genome shotgun (WGS) entry which is preliminary data.</text>
</comment>
<sequence length="129" mass="14696">MTSMPRRGRRRSFNLRLLGGALLLGLALLLQGLWPGGQDAGYNPQLAETLRLIDQGGPFPYHQDGTTFYNREGLLPSRPRGYYREYTVDTPGLSHRGPRRVVTGGDPPEVFYYTQDHYQSFVELERSHE</sequence>
<dbReference type="AlphaFoldDB" id="A0A2P7RDJ3"/>
<keyword evidence="2" id="KW-0378">Hydrolase</keyword>
<proteinExistence type="predicted"/>
<dbReference type="EMBL" id="PXYH01000001">
    <property type="protein sequence ID" value="PSJ48281.1"/>
    <property type="molecule type" value="Genomic_DNA"/>
</dbReference>
<protein>
    <submittedName>
        <fullName evidence="3">Ribonuclease</fullName>
    </submittedName>
</protein>
<name>A0A2P7RDJ3_9GAMM</name>
<evidence type="ECO:0000256" key="2">
    <source>
        <dbReference type="ARBA" id="ARBA00022801"/>
    </source>
</evidence>
<evidence type="ECO:0000256" key="1">
    <source>
        <dbReference type="ARBA" id="ARBA00022722"/>
    </source>
</evidence>